<dbReference type="AlphaFoldDB" id="A0A9P4JKJ2"/>
<organism evidence="9 10">
    <name type="scientific">Delitschia confertaspora ATCC 74209</name>
    <dbReference type="NCBI Taxonomy" id="1513339"/>
    <lineage>
        <taxon>Eukaryota</taxon>
        <taxon>Fungi</taxon>
        <taxon>Dikarya</taxon>
        <taxon>Ascomycota</taxon>
        <taxon>Pezizomycotina</taxon>
        <taxon>Dothideomycetes</taxon>
        <taxon>Pleosporomycetidae</taxon>
        <taxon>Pleosporales</taxon>
        <taxon>Delitschiaceae</taxon>
        <taxon>Delitschia</taxon>
    </lineage>
</organism>
<feature type="compositionally biased region" description="Basic and acidic residues" evidence="7">
    <location>
        <begin position="338"/>
        <end position="349"/>
    </location>
</feature>
<evidence type="ECO:0000256" key="3">
    <source>
        <dbReference type="ARBA" id="ARBA00022824"/>
    </source>
</evidence>
<dbReference type="OrthoDB" id="3990054at2759"/>
<sequence length="472" mass="52930">MSEAEEEFEDRKPLSIIVKDTILSPIYFLTQPTLLRTYLHTTLLVITSIFLFALAVLAYTTFYYAYIPAHGLSVPLYLQFQHAPSSPHLVPRFPYAVANIVEKGGKGGLKSRQKYDVIVEMELPRSERNLEAGNWMLGLELRGPESVSETVKGALGWREEWDVDDFSWGESAGRVKESSAPRPGSSATTPIVGSNADVGIVLARSRRPAILTYRSRITELAYRMLRLPLYIAGFGHEAETVEVRMMEGVEFERGWRNTPSLLRLEVRSKGPLEVYTARVRFVARFEGLRYIMYNYRILSLLVFTTLFWSVEITLLLLTWGAITFLFSEPSGPLSPENLKIKDENEHEPSTPKTEPTSDNSGPTTPMSDTSRTFPTLPSHAPLHYSSSQSQSFHIKHEPMTSELKDFPPLPSLKTEDADDEDDEDADFVMEGPRAGLGHDSGIGTSMESSVEGSGRRGRGELIKRRSGGFDRQ</sequence>
<feature type="region of interest" description="Disordered" evidence="7">
    <location>
        <begin position="336"/>
        <end position="472"/>
    </location>
</feature>
<proteinExistence type="predicted"/>
<evidence type="ECO:0008006" key="11">
    <source>
        <dbReference type="Google" id="ProtNLM"/>
    </source>
</evidence>
<feature type="compositionally biased region" description="Polar residues" evidence="7">
    <location>
        <begin position="350"/>
        <end position="375"/>
    </location>
</feature>
<dbReference type="Pfam" id="PF06775">
    <property type="entry name" value="Seipin"/>
    <property type="match status" value="1"/>
</dbReference>
<feature type="transmembrane region" description="Helical" evidence="8">
    <location>
        <begin position="43"/>
        <end position="66"/>
    </location>
</feature>
<comment type="caution">
    <text evidence="9">The sequence shown here is derived from an EMBL/GenBank/DDBJ whole genome shotgun (WGS) entry which is preliminary data.</text>
</comment>
<dbReference type="EMBL" id="ML994052">
    <property type="protein sequence ID" value="KAF2199856.1"/>
    <property type="molecule type" value="Genomic_DNA"/>
</dbReference>
<feature type="transmembrane region" description="Helical" evidence="8">
    <location>
        <begin position="297"/>
        <end position="326"/>
    </location>
</feature>
<dbReference type="GO" id="GO:0005789">
    <property type="term" value="C:endoplasmic reticulum membrane"/>
    <property type="evidence" value="ECO:0007669"/>
    <property type="project" value="UniProtKB-SubCell"/>
</dbReference>
<keyword evidence="3" id="KW-0256">Endoplasmic reticulum</keyword>
<evidence type="ECO:0000256" key="5">
    <source>
        <dbReference type="ARBA" id="ARBA00023098"/>
    </source>
</evidence>
<gene>
    <name evidence="9" type="ORF">GQ43DRAFT_397801</name>
</gene>
<dbReference type="Proteomes" id="UP000799536">
    <property type="component" value="Unassembled WGS sequence"/>
</dbReference>
<evidence type="ECO:0000256" key="4">
    <source>
        <dbReference type="ARBA" id="ARBA00022989"/>
    </source>
</evidence>
<evidence type="ECO:0000256" key="8">
    <source>
        <dbReference type="SAM" id="Phobius"/>
    </source>
</evidence>
<dbReference type="PANTHER" id="PTHR21212:SF0">
    <property type="entry name" value="SEIPIN"/>
    <property type="match status" value="1"/>
</dbReference>
<keyword evidence="10" id="KW-1185">Reference proteome</keyword>
<evidence type="ECO:0000256" key="2">
    <source>
        <dbReference type="ARBA" id="ARBA00022692"/>
    </source>
</evidence>
<name>A0A9P4JKJ2_9PLEO</name>
<keyword evidence="2 8" id="KW-0812">Transmembrane</keyword>
<dbReference type="GO" id="GO:0006629">
    <property type="term" value="P:lipid metabolic process"/>
    <property type="evidence" value="ECO:0007669"/>
    <property type="project" value="UniProtKB-KW"/>
</dbReference>
<protein>
    <recommendedName>
        <fullName evidence="11">Adipose-regulatory protein, Seipin</fullName>
    </recommendedName>
</protein>
<feature type="compositionally biased region" description="Acidic residues" evidence="7">
    <location>
        <begin position="416"/>
        <end position="427"/>
    </location>
</feature>
<dbReference type="GO" id="GO:0140042">
    <property type="term" value="P:lipid droplet formation"/>
    <property type="evidence" value="ECO:0007669"/>
    <property type="project" value="UniProtKB-ARBA"/>
</dbReference>
<evidence type="ECO:0000256" key="7">
    <source>
        <dbReference type="SAM" id="MobiDB-lite"/>
    </source>
</evidence>
<accession>A0A9P4JKJ2</accession>
<keyword evidence="6 8" id="KW-0472">Membrane</keyword>
<dbReference type="PANTHER" id="PTHR21212">
    <property type="entry name" value="BERNARDINELLI-SEIP CONGENITAL LIPODYSTROPHY 2 HOMOLOG BSCL2 PROTEIN"/>
    <property type="match status" value="1"/>
</dbReference>
<feature type="compositionally biased region" description="Basic and acidic residues" evidence="7">
    <location>
        <begin position="394"/>
        <end position="405"/>
    </location>
</feature>
<dbReference type="CDD" id="cd23995">
    <property type="entry name" value="Seipin_BSCL2_like"/>
    <property type="match status" value="1"/>
</dbReference>
<keyword evidence="5" id="KW-0443">Lipid metabolism</keyword>
<evidence type="ECO:0000313" key="10">
    <source>
        <dbReference type="Proteomes" id="UP000799536"/>
    </source>
</evidence>
<comment type="subcellular location">
    <subcellularLocation>
        <location evidence="1">Endoplasmic reticulum membrane</location>
        <topology evidence="1">Multi-pass membrane protein</topology>
    </subcellularLocation>
</comment>
<reference evidence="9" key="1">
    <citation type="journal article" date="2020" name="Stud. Mycol.">
        <title>101 Dothideomycetes genomes: a test case for predicting lifestyles and emergence of pathogens.</title>
        <authorList>
            <person name="Haridas S."/>
            <person name="Albert R."/>
            <person name="Binder M."/>
            <person name="Bloem J."/>
            <person name="Labutti K."/>
            <person name="Salamov A."/>
            <person name="Andreopoulos B."/>
            <person name="Baker S."/>
            <person name="Barry K."/>
            <person name="Bills G."/>
            <person name="Bluhm B."/>
            <person name="Cannon C."/>
            <person name="Castanera R."/>
            <person name="Culley D."/>
            <person name="Daum C."/>
            <person name="Ezra D."/>
            <person name="Gonzalez J."/>
            <person name="Henrissat B."/>
            <person name="Kuo A."/>
            <person name="Liang C."/>
            <person name="Lipzen A."/>
            <person name="Lutzoni F."/>
            <person name="Magnuson J."/>
            <person name="Mondo S."/>
            <person name="Nolan M."/>
            <person name="Ohm R."/>
            <person name="Pangilinan J."/>
            <person name="Park H.-J."/>
            <person name="Ramirez L."/>
            <person name="Alfaro M."/>
            <person name="Sun H."/>
            <person name="Tritt A."/>
            <person name="Yoshinaga Y."/>
            <person name="Zwiers L.-H."/>
            <person name="Turgeon B."/>
            <person name="Goodwin S."/>
            <person name="Spatafora J."/>
            <person name="Crous P."/>
            <person name="Grigoriev I."/>
        </authorList>
    </citation>
    <scope>NUCLEOTIDE SEQUENCE</scope>
    <source>
        <strain evidence="9">ATCC 74209</strain>
    </source>
</reference>
<evidence type="ECO:0000256" key="1">
    <source>
        <dbReference type="ARBA" id="ARBA00004477"/>
    </source>
</evidence>
<evidence type="ECO:0000313" key="9">
    <source>
        <dbReference type="EMBL" id="KAF2199856.1"/>
    </source>
</evidence>
<dbReference type="InterPro" id="IPR009617">
    <property type="entry name" value="Seipin"/>
</dbReference>
<evidence type="ECO:0000256" key="6">
    <source>
        <dbReference type="ARBA" id="ARBA00023136"/>
    </source>
</evidence>
<feature type="compositionally biased region" description="Basic and acidic residues" evidence="7">
    <location>
        <begin position="453"/>
        <end position="472"/>
    </location>
</feature>
<keyword evidence="4 8" id="KW-1133">Transmembrane helix</keyword>